<name>A0A317E3U1_9PROT</name>
<dbReference type="Gene3D" id="3.40.50.300">
    <property type="entry name" value="P-loop containing nucleotide triphosphate hydrolases"/>
    <property type="match status" value="1"/>
</dbReference>
<dbReference type="InterPro" id="IPR003439">
    <property type="entry name" value="ABC_transporter-like_ATP-bd"/>
</dbReference>
<keyword evidence="2" id="KW-0547">Nucleotide-binding</keyword>
<dbReference type="Pfam" id="PF12399">
    <property type="entry name" value="BCA_ABC_TP_C"/>
    <property type="match status" value="1"/>
</dbReference>
<dbReference type="FunFam" id="3.40.50.300:FF:000421">
    <property type="entry name" value="Branched-chain amino acid ABC transporter ATP-binding protein"/>
    <property type="match status" value="1"/>
</dbReference>
<gene>
    <name evidence="5" type="ORF">DKG75_06515</name>
</gene>
<dbReference type="InterPro" id="IPR003593">
    <property type="entry name" value="AAA+_ATPase"/>
</dbReference>
<dbReference type="AlphaFoldDB" id="A0A317E3U1"/>
<accession>A0A317E3U1</accession>
<dbReference type="GO" id="GO:0016887">
    <property type="term" value="F:ATP hydrolysis activity"/>
    <property type="evidence" value="ECO:0007669"/>
    <property type="project" value="InterPro"/>
</dbReference>
<proteinExistence type="predicted"/>
<dbReference type="GO" id="GO:0005524">
    <property type="term" value="F:ATP binding"/>
    <property type="evidence" value="ECO:0007669"/>
    <property type="project" value="UniProtKB-KW"/>
</dbReference>
<dbReference type="Pfam" id="PF00005">
    <property type="entry name" value="ABC_tran"/>
    <property type="match status" value="1"/>
</dbReference>
<dbReference type="GO" id="GO:0005886">
    <property type="term" value="C:plasma membrane"/>
    <property type="evidence" value="ECO:0007669"/>
    <property type="project" value="TreeGrafter"/>
</dbReference>
<evidence type="ECO:0000256" key="3">
    <source>
        <dbReference type="ARBA" id="ARBA00022840"/>
    </source>
</evidence>
<keyword evidence="6" id="KW-1185">Reference proteome</keyword>
<dbReference type="PANTHER" id="PTHR45772">
    <property type="entry name" value="CONSERVED COMPONENT OF ABC TRANSPORTER FOR NATURAL AMINO ACIDS-RELATED"/>
    <property type="match status" value="1"/>
</dbReference>
<dbReference type="OrthoDB" id="9779872at2"/>
<dbReference type="InterPro" id="IPR027417">
    <property type="entry name" value="P-loop_NTPase"/>
</dbReference>
<dbReference type="RefSeq" id="WP_109920294.1">
    <property type="nucleotide sequence ID" value="NZ_QGLF01000002.1"/>
</dbReference>
<keyword evidence="1" id="KW-0813">Transport</keyword>
<dbReference type="SMART" id="SM00382">
    <property type="entry name" value="AAA"/>
    <property type="match status" value="1"/>
</dbReference>
<evidence type="ECO:0000256" key="2">
    <source>
        <dbReference type="ARBA" id="ARBA00022741"/>
    </source>
</evidence>
<comment type="caution">
    <text evidence="5">The sequence shown here is derived from an EMBL/GenBank/DDBJ whole genome shotgun (WGS) entry which is preliminary data.</text>
</comment>
<keyword evidence="3 5" id="KW-0067">ATP-binding</keyword>
<organism evidence="5 6">
    <name type="scientific">Zavarzinia compransoris</name>
    <dbReference type="NCBI Taxonomy" id="1264899"/>
    <lineage>
        <taxon>Bacteria</taxon>
        <taxon>Pseudomonadati</taxon>
        <taxon>Pseudomonadota</taxon>
        <taxon>Alphaproteobacteria</taxon>
        <taxon>Rhodospirillales</taxon>
        <taxon>Zavarziniaceae</taxon>
        <taxon>Zavarzinia</taxon>
    </lineage>
</organism>
<feature type="domain" description="ABC transporter" evidence="4">
    <location>
        <begin position="4"/>
        <end position="251"/>
    </location>
</feature>
<reference evidence="6" key="1">
    <citation type="submission" date="2018-05" db="EMBL/GenBank/DDBJ databases">
        <title>Zavarzinia sp. HR-AS.</title>
        <authorList>
            <person name="Lee Y."/>
            <person name="Jeon C.O."/>
        </authorList>
    </citation>
    <scope>NUCLEOTIDE SEQUENCE [LARGE SCALE GENOMIC DNA]</scope>
    <source>
        <strain evidence="6">DSM 1231</strain>
    </source>
</reference>
<evidence type="ECO:0000313" key="5">
    <source>
        <dbReference type="EMBL" id="PWR21649.1"/>
    </source>
</evidence>
<evidence type="ECO:0000313" key="6">
    <source>
        <dbReference type="Proteomes" id="UP000246077"/>
    </source>
</evidence>
<evidence type="ECO:0000256" key="1">
    <source>
        <dbReference type="ARBA" id="ARBA00022448"/>
    </source>
</evidence>
<dbReference type="CDD" id="cd03219">
    <property type="entry name" value="ABC_Mj1267_LivG_branched"/>
    <property type="match status" value="1"/>
</dbReference>
<dbReference type="SUPFAM" id="SSF52540">
    <property type="entry name" value="P-loop containing nucleoside triphosphate hydrolases"/>
    <property type="match status" value="1"/>
</dbReference>
<evidence type="ECO:0000259" key="4">
    <source>
        <dbReference type="PROSITE" id="PS50893"/>
    </source>
</evidence>
<dbReference type="EMBL" id="QGLF01000002">
    <property type="protein sequence ID" value="PWR21649.1"/>
    <property type="molecule type" value="Genomic_DNA"/>
</dbReference>
<dbReference type="PROSITE" id="PS50893">
    <property type="entry name" value="ABC_TRANSPORTER_2"/>
    <property type="match status" value="1"/>
</dbReference>
<protein>
    <submittedName>
        <fullName evidence="5">ABC transporter ATP-binding protein</fullName>
    </submittedName>
</protein>
<sequence>MTVLSLQKVSKSFGGVHAAAGIDLEVGAGEIVGLIGPNGAGKTTIVNLVTGMLKLTAGRILLNGTDVSEASARDIARAGVARTFQNIRLLREETVTDNIIVGFHRHETSSLMANLIGLPSARAERRRFQEAAERLLEQFEMTEYARMPAGALAYGHQRRVEMMRAMATSPSLLMLDEPVAGMNDVEAEELARIFAALAEGGMSVLLIEHNIPFVMSLCRKLYVVNSGRPVASGTPAEVSADPAVIAAYLGS</sequence>
<dbReference type="InterPro" id="IPR051120">
    <property type="entry name" value="ABC_AA/LPS_Transport"/>
</dbReference>
<dbReference type="InterPro" id="IPR032823">
    <property type="entry name" value="BCA_ABC_TP_C"/>
</dbReference>
<dbReference type="Proteomes" id="UP000246077">
    <property type="component" value="Unassembled WGS sequence"/>
</dbReference>